<dbReference type="AlphaFoldDB" id="A0AAE0C064"/>
<comment type="caution">
    <text evidence="1">The sequence shown here is derived from an EMBL/GenBank/DDBJ whole genome shotgun (WGS) entry which is preliminary data.</text>
</comment>
<evidence type="ECO:0000313" key="1">
    <source>
        <dbReference type="EMBL" id="KAK3245055.1"/>
    </source>
</evidence>
<protein>
    <submittedName>
        <fullName evidence="1">Uncharacterized protein</fullName>
    </submittedName>
</protein>
<name>A0AAE0C064_9CHLO</name>
<accession>A0AAE0C064</accession>
<gene>
    <name evidence="1" type="ORF">CYMTET_45360</name>
</gene>
<sequence>MLHILAMCQVFQTAADNGAAAFTAACEQYGAPTVVDAGAASGGVDVSEYGFAVDDSEDSDGDGMDVEAELRQLRREASDAGREGLRLRCTLGVTGNDDTGDIVGAPVVYYGQACIYRGIDALSPVVRDQVLAPFQAAAQSGGADISAGGPPSGAGGAPTGAAGSAPVGVYYMDVHCTVRCTALL</sequence>
<organism evidence="1 2">
    <name type="scientific">Cymbomonas tetramitiformis</name>
    <dbReference type="NCBI Taxonomy" id="36881"/>
    <lineage>
        <taxon>Eukaryota</taxon>
        <taxon>Viridiplantae</taxon>
        <taxon>Chlorophyta</taxon>
        <taxon>Pyramimonadophyceae</taxon>
        <taxon>Pyramimonadales</taxon>
        <taxon>Pyramimonadaceae</taxon>
        <taxon>Cymbomonas</taxon>
    </lineage>
</organism>
<keyword evidence="2" id="KW-1185">Reference proteome</keyword>
<dbReference type="EMBL" id="LGRX02031065">
    <property type="protein sequence ID" value="KAK3245055.1"/>
    <property type="molecule type" value="Genomic_DNA"/>
</dbReference>
<reference evidence="1 2" key="1">
    <citation type="journal article" date="2015" name="Genome Biol. Evol.">
        <title>Comparative Genomics of a Bacterivorous Green Alga Reveals Evolutionary Causalities and Consequences of Phago-Mixotrophic Mode of Nutrition.</title>
        <authorList>
            <person name="Burns J.A."/>
            <person name="Paasch A."/>
            <person name="Narechania A."/>
            <person name="Kim E."/>
        </authorList>
    </citation>
    <scope>NUCLEOTIDE SEQUENCE [LARGE SCALE GENOMIC DNA]</scope>
    <source>
        <strain evidence="1 2">PLY_AMNH</strain>
    </source>
</reference>
<evidence type="ECO:0000313" key="2">
    <source>
        <dbReference type="Proteomes" id="UP001190700"/>
    </source>
</evidence>
<dbReference type="Proteomes" id="UP001190700">
    <property type="component" value="Unassembled WGS sequence"/>
</dbReference>
<proteinExistence type="predicted"/>